<keyword evidence="4" id="KW-1185">Reference proteome</keyword>
<dbReference type="RefSeq" id="WP_090167317.1">
    <property type="nucleotide sequence ID" value="NZ_FOFB01000007.1"/>
</dbReference>
<dbReference type="EMBL" id="FOFB01000007">
    <property type="protein sequence ID" value="SEQ27865.1"/>
    <property type="molecule type" value="Genomic_DNA"/>
</dbReference>
<dbReference type="CDD" id="cd14251">
    <property type="entry name" value="PL-6"/>
    <property type="match status" value="1"/>
</dbReference>
<name>A0A1H9EQG8_9BACT</name>
<evidence type="ECO:0000313" key="3">
    <source>
        <dbReference type="EMBL" id="SEQ27865.1"/>
    </source>
</evidence>
<proteinExistence type="predicted"/>
<dbReference type="SMART" id="SM00710">
    <property type="entry name" value="PbH1"/>
    <property type="match status" value="7"/>
</dbReference>
<dbReference type="InterPro" id="IPR012334">
    <property type="entry name" value="Pectin_lyas_fold"/>
</dbReference>
<keyword evidence="3" id="KW-0456">Lyase</keyword>
<dbReference type="Proteomes" id="UP000199021">
    <property type="component" value="Unassembled WGS sequence"/>
</dbReference>
<dbReference type="InterPro" id="IPR039513">
    <property type="entry name" value="PL-6"/>
</dbReference>
<dbReference type="InParanoid" id="A0A1H9EQG8"/>
<feature type="signal peptide" evidence="1">
    <location>
        <begin position="1"/>
        <end position="20"/>
    </location>
</feature>
<accession>A0A1H9EQG8</accession>
<dbReference type="InterPro" id="IPR011050">
    <property type="entry name" value="Pectin_lyase_fold/virulence"/>
</dbReference>
<organism evidence="3 4">
    <name type="scientific">Neolewinella agarilytica</name>
    <dbReference type="NCBI Taxonomy" id="478744"/>
    <lineage>
        <taxon>Bacteria</taxon>
        <taxon>Pseudomonadati</taxon>
        <taxon>Bacteroidota</taxon>
        <taxon>Saprospiria</taxon>
        <taxon>Saprospirales</taxon>
        <taxon>Lewinellaceae</taxon>
        <taxon>Neolewinella</taxon>
    </lineage>
</organism>
<dbReference type="OrthoDB" id="6475864at2"/>
<dbReference type="Pfam" id="PF13229">
    <property type="entry name" value="Beta_helix"/>
    <property type="match status" value="1"/>
</dbReference>
<dbReference type="STRING" id="478744.SAMN05444359_107159"/>
<dbReference type="SUPFAM" id="SSF51126">
    <property type="entry name" value="Pectin lyase-like"/>
    <property type="match status" value="2"/>
</dbReference>
<evidence type="ECO:0000313" key="4">
    <source>
        <dbReference type="Proteomes" id="UP000199021"/>
    </source>
</evidence>
<feature type="domain" description="Right handed beta helix" evidence="2">
    <location>
        <begin position="598"/>
        <end position="702"/>
    </location>
</feature>
<evidence type="ECO:0000256" key="1">
    <source>
        <dbReference type="SAM" id="SignalP"/>
    </source>
</evidence>
<evidence type="ECO:0000259" key="2">
    <source>
        <dbReference type="Pfam" id="PF13229"/>
    </source>
</evidence>
<dbReference type="InterPro" id="IPR039448">
    <property type="entry name" value="Beta_helix"/>
</dbReference>
<dbReference type="InterPro" id="IPR006626">
    <property type="entry name" value="PbH1"/>
</dbReference>
<protein>
    <submittedName>
        <fullName evidence="3">Poly(Beta-D-mannuronate) lyase</fullName>
    </submittedName>
</protein>
<gene>
    <name evidence="3" type="ORF">SAMN05444359_107159</name>
</gene>
<dbReference type="Pfam" id="PF14592">
    <property type="entry name" value="Chondroitinas_B"/>
    <property type="match status" value="1"/>
</dbReference>
<dbReference type="AlphaFoldDB" id="A0A1H9EQG8"/>
<sequence>MTRPYYLSGLLFLASLFLFTSCEGDAPGVVKSSEELNAAIAAASPGDVITIANGTYTDMEMRFVGQGTEDAPITLTVEEKGKVFFEGQSNLELSGQFLHVEGLIFRNGHSPTSEVISFRTSKVEVCNNCRVTECVIDNYNPAERFDSDIWIALYGKHNRLDHNYLTGKRNQGVTVAVRMDTEASRENFHRIDHNYFGHRAVLGSNGGETLRIGTSHYCMFNSNTLVESNYFYRCDGEVEIISNKSGQNVFRGNTFFESKGTLTIRHGDEVTISNNFFFGNGVANTGGMRIINAKQKVVNNYASGLTGYRFRSALTIMNGVPNSPLNRYVQVTDSEASNNVFIDCDNVQFCVGSDEERSATPENVVMANNVFSNKTRDKIFSAFDDISGITFSNNLISPNIVPLQPTGFQNKELTFETLENGIMIPEKTAAGDSIRAGLDLMATPENTGLTWYPRQEDEMFFNTGKTIDVKPGQNTLWDAVRDSEPGDIIRLSESGEYQQTKSIDLTHPVSVVAADGLSEKPVVTFRRSSLFNIENGGGLSLRGLKIDGKEGEDKPLNAVIRTSRYSMINNYKLLVEDCDFVDLDVNHSFNVLRVAKNTMADSILLRNCRFENISGSVLALDRETDDIGIYNAENVVIENCLFDEIGHTAIHVHRGGRDESTLGPRVTIHNSTFDEIGGDKRNKTGTSILLWGTQYVDIDKCVFDDSAPLKLHLVVGEPVVELRNSVLSGGTTLEDNGEPYQVNNLKRGLTEPLYELDGGLKIGTTLSE</sequence>
<dbReference type="GO" id="GO:0016829">
    <property type="term" value="F:lyase activity"/>
    <property type="evidence" value="ECO:0007669"/>
    <property type="project" value="UniProtKB-KW"/>
</dbReference>
<keyword evidence="1" id="KW-0732">Signal</keyword>
<feature type="chain" id="PRO_5011766535" evidence="1">
    <location>
        <begin position="21"/>
        <end position="768"/>
    </location>
</feature>
<dbReference type="PROSITE" id="PS51257">
    <property type="entry name" value="PROKAR_LIPOPROTEIN"/>
    <property type="match status" value="1"/>
</dbReference>
<reference evidence="4" key="1">
    <citation type="submission" date="2016-10" db="EMBL/GenBank/DDBJ databases">
        <authorList>
            <person name="Varghese N."/>
            <person name="Submissions S."/>
        </authorList>
    </citation>
    <scope>NUCLEOTIDE SEQUENCE [LARGE SCALE GENOMIC DNA]</scope>
    <source>
        <strain evidence="4">DSM 24740</strain>
    </source>
</reference>
<dbReference type="Gene3D" id="2.160.20.10">
    <property type="entry name" value="Single-stranded right-handed beta-helix, Pectin lyase-like"/>
    <property type="match status" value="2"/>
</dbReference>